<gene>
    <name evidence="4" type="ORF">I79_011623</name>
</gene>
<dbReference type="PANTHER" id="PTHR23236:SF2">
    <property type="entry name" value="EUKARYOTIC TRANSLATION INITIATION FACTOR 4B"/>
    <property type="match status" value="1"/>
</dbReference>
<reference evidence="5" key="1">
    <citation type="journal article" date="2011" name="Nat. Biotechnol.">
        <title>The genomic sequence of the Chinese hamster ovary (CHO)-K1 cell line.</title>
        <authorList>
            <person name="Xu X."/>
            <person name="Nagarajan H."/>
            <person name="Lewis N.E."/>
            <person name="Pan S."/>
            <person name="Cai Z."/>
            <person name="Liu X."/>
            <person name="Chen W."/>
            <person name="Xie M."/>
            <person name="Wang W."/>
            <person name="Hammond S."/>
            <person name="Andersen M.R."/>
            <person name="Neff N."/>
            <person name="Passarelli B."/>
            <person name="Koh W."/>
            <person name="Fan H.C."/>
            <person name="Wang J."/>
            <person name="Gui Y."/>
            <person name="Lee K.H."/>
            <person name="Betenbaugh M.J."/>
            <person name="Quake S.R."/>
            <person name="Famili I."/>
            <person name="Palsson B.O."/>
            <person name="Wang J."/>
        </authorList>
    </citation>
    <scope>NUCLEOTIDE SEQUENCE [LARGE SCALE GENOMIC DNA]</scope>
    <source>
        <strain evidence="5">CHO K1 cell line</strain>
    </source>
</reference>
<dbReference type="Gene3D" id="3.30.70.330">
    <property type="match status" value="1"/>
</dbReference>
<dbReference type="Proteomes" id="UP000001075">
    <property type="component" value="Unassembled WGS sequence"/>
</dbReference>
<protein>
    <submittedName>
        <fullName evidence="4">Eukaryotic translation initiation factor 4B</fullName>
    </submittedName>
</protein>
<accession>G3HLN3</accession>
<evidence type="ECO:0000313" key="4">
    <source>
        <dbReference type="EMBL" id="EGV98607.1"/>
    </source>
</evidence>
<dbReference type="GO" id="GO:0003743">
    <property type="term" value="F:translation initiation factor activity"/>
    <property type="evidence" value="ECO:0007669"/>
    <property type="project" value="UniProtKB-KW"/>
</dbReference>
<keyword evidence="4" id="KW-0396">Initiation factor</keyword>
<dbReference type="PROSITE" id="PS50102">
    <property type="entry name" value="RRM"/>
    <property type="match status" value="1"/>
</dbReference>
<evidence type="ECO:0000256" key="2">
    <source>
        <dbReference type="PROSITE-ProRule" id="PRU00176"/>
    </source>
</evidence>
<sequence length="164" mass="18232">MAASAKKKNKGKTISLTDFLAEDGGTGGGSTYVPKPVSWADETEDLEGDVSTTWHSKDHDVYRAPPIDRSILPTAPAAAREPNIYWSHLPKSPPYYTAFLGNLPYDVTEYSIKEFFRGLIISTVRLPREPSNPDRLKGFGYAEFEDLDSLLSALSLNEESLDYR</sequence>
<feature type="domain" description="RRM" evidence="3">
    <location>
        <begin position="96"/>
        <end position="164"/>
    </location>
</feature>
<proteinExistence type="predicted"/>
<dbReference type="SUPFAM" id="SSF54928">
    <property type="entry name" value="RNA-binding domain, RBD"/>
    <property type="match status" value="1"/>
</dbReference>
<dbReference type="InterPro" id="IPR000504">
    <property type="entry name" value="RRM_dom"/>
</dbReference>
<dbReference type="AlphaFoldDB" id="G3HLN3"/>
<keyword evidence="4" id="KW-0648">Protein biosynthesis</keyword>
<evidence type="ECO:0000313" key="5">
    <source>
        <dbReference type="Proteomes" id="UP000001075"/>
    </source>
</evidence>
<dbReference type="PANTHER" id="PTHR23236">
    <property type="entry name" value="EUKARYOTIC TRANSLATION INITIATION FACTOR 4B/4H"/>
    <property type="match status" value="1"/>
</dbReference>
<dbReference type="GO" id="GO:0003723">
    <property type="term" value="F:RNA binding"/>
    <property type="evidence" value="ECO:0007669"/>
    <property type="project" value="UniProtKB-UniRule"/>
</dbReference>
<organism evidence="4 5">
    <name type="scientific">Cricetulus griseus</name>
    <name type="common">Chinese hamster</name>
    <name type="synonym">Cricetulus barabensis griseus</name>
    <dbReference type="NCBI Taxonomy" id="10029"/>
    <lineage>
        <taxon>Eukaryota</taxon>
        <taxon>Metazoa</taxon>
        <taxon>Chordata</taxon>
        <taxon>Craniata</taxon>
        <taxon>Vertebrata</taxon>
        <taxon>Euteleostomi</taxon>
        <taxon>Mammalia</taxon>
        <taxon>Eutheria</taxon>
        <taxon>Euarchontoglires</taxon>
        <taxon>Glires</taxon>
        <taxon>Rodentia</taxon>
        <taxon>Myomorpha</taxon>
        <taxon>Muroidea</taxon>
        <taxon>Cricetidae</taxon>
        <taxon>Cricetinae</taxon>
        <taxon>Cricetulus</taxon>
    </lineage>
</organism>
<dbReference type="InterPro" id="IPR035979">
    <property type="entry name" value="RBD_domain_sf"/>
</dbReference>
<dbReference type="EMBL" id="JH000493">
    <property type="protein sequence ID" value="EGV98607.1"/>
    <property type="molecule type" value="Genomic_DNA"/>
</dbReference>
<keyword evidence="1 2" id="KW-0694">RNA-binding</keyword>
<dbReference type="InParanoid" id="G3HLN3"/>
<dbReference type="InterPro" id="IPR012677">
    <property type="entry name" value="Nucleotide-bd_a/b_plait_sf"/>
</dbReference>
<dbReference type="SMART" id="SM00360">
    <property type="entry name" value="RRM"/>
    <property type="match status" value="1"/>
</dbReference>
<evidence type="ECO:0000259" key="3">
    <source>
        <dbReference type="PROSITE" id="PS50102"/>
    </source>
</evidence>
<evidence type="ECO:0000256" key="1">
    <source>
        <dbReference type="ARBA" id="ARBA00022884"/>
    </source>
</evidence>
<dbReference type="Pfam" id="PF00076">
    <property type="entry name" value="RRM_1"/>
    <property type="match status" value="1"/>
</dbReference>
<name>G3HLN3_CRIGR</name>
<dbReference type="STRING" id="10029.G3HLN3"/>